<dbReference type="Proteomes" id="UP000823749">
    <property type="component" value="Chromosome 4"/>
</dbReference>
<comment type="caution">
    <text evidence="2">The sequence shown here is derived from an EMBL/GenBank/DDBJ whole genome shotgun (WGS) entry which is preliminary data.</text>
</comment>
<dbReference type="InterPro" id="IPR007612">
    <property type="entry name" value="LOR"/>
</dbReference>
<sequence>MYRIHPDSDHQNRCVGFSKGFENVVLNSSTSSSGSSSPSDEYVLLTVWKRSSMTFQGTDGFTVIDSSGRLAFRVDNYTRKECRGGGGGVVLMDGHGKPLLTLKPQMLSMQYQWNAYRGDQGYRTSPKSREFTMRRSRSMIHSNRRDYEAEVFMGSSSRGGANKYKYPTPDFKVEGSFSRRNCKITSGSDTLVAKITRKRVNNTTMLLNDDVFSLVVQPGFDPDLIMAFVIVLDRISPKPFAPILCFKSNT</sequence>
<keyword evidence="3" id="KW-1185">Reference proteome</keyword>
<proteinExistence type="inferred from homology"/>
<evidence type="ECO:0000256" key="1">
    <source>
        <dbReference type="ARBA" id="ARBA00005437"/>
    </source>
</evidence>
<reference evidence="2" key="1">
    <citation type="submission" date="2020-08" db="EMBL/GenBank/DDBJ databases">
        <title>Plant Genome Project.</title>
        <authorList>
            <person name="Zhang R.-G."/>
        </authorList>
    </citation>
    <scope>NUCLEOTIDE SEQUENCE</scope>
    <source>
        <strain evidence="2">WSP0</strain>
        <tissue evidence="2">Leaf</tissue>
    </source>
</reference>
<dbReference type="EMBL" id="JACTNZ010000004">
    <property type="protein sequence ID" value="KAG5552762.1"/>
    <property type="molecule type" value="Genomic_DNA"/>
</dbReference>
<comment type="similarity">
    <text evidence="1">Belongs to the LOR family.</text>
</comment>
<dbReference type="PANTHER" id="PTHR31087:SF95">
    <property type="entry name" value="EXPRESSED PROTEIN"/>
    <property type="match status" value="1"/>
</dbReference>
<dbReference type="AlphaFoldDB" id="A0AAV6KKT7"/>
<dbReference type="Gene3D" id="2.40.160.200">
    <property type="entry name" value="LURP1-related"/>
    <property type="match status" value="1"/>
</dbReference>
<dbReference type="SUPFAM" id="SSF54518">
    <property type="entry name" value="Tubby C-terminal domain-like"/>
    <property type="match status" value="1"/>
</dbReference>
<accession>A0AAV6KKT7</accession>
<organism evidence="2 3">
    <name type="scientific">Rhododendron griersonianum</name>
    <dbReference type="NCBI Taxonomy" id="479676"/>
    <lineage>
        <taxon>Eukaryota</taxon>
        <taxon>Viridiplantae</taxon>
        <taxon>Streptophyta</taxon>
        <taxon>Embryophyta</taxon>
        <taxon>Tracheophyta</taxon>
        <taxon>Spermatophyta</taxon>
        <taxon>Magnoliopsida</taxon>
        <taxon>eudicotyledons</taxon>
        <taxon>Gunneridae</taxon>
        <taxon>Pentapetalae</taxon>
        <taxon>asterids</taxon>
        <taxon>Ericales</taxon>
        <taxon>Ericaceae</taxon>
        <taxon>Ericoideae</taxon>
        <taxon>Rhodoreae</taxon>
        <taxon>Rhododendron</taxon>
    </lineage>
</organism>
<dbReference type="PANTHER" id="PTHR31087">
    <property type="match status" value="1"/>
</dbReference>
<dbReference type="Pfam" id="PF04525">
    <property type="entry name" value="LOR"/>
    <property type="match status" value="1"/>
</dbReference>
<dbReference type="InterPro" id="IPR025659">
    <property type="entry name" value="Tubby-like_C"/>
</dbReference>
<name>A0AAV6KKT7_9ERIC</name>
<dbReference type="InterPro" id="IPR038595">
    <property type="entry name" value="LOR_sf"/>
</dbReference>
<evidence type="ECO:0000313" key="2">
    <source>
        <dbReference type="EMBL" id="KAG5552762.1"/>
    </source>
</evidence>
<protein>
    <submittedName>
        <fullName evidence="2">Uncharacterized protein</fullName>
    </submittedName>
</protein>
<gene>
    <name evidence="2" type="ORF">RHGRI_010753</name>
</gene>
<evidence type="ECO:0000313" key="3">
    <source>
        <dbReference type="Proteomes" id="UP000823749"/>
    </source>
</evidence>